<evidence type="ECO:0000256" key="1">
    <source>
        <dbReference type="SAM" id="MobiDB-lite"/>
    </source>
</evidence>
<sequence length="223" mass="24738">MSDLFPERIETERLVLEAATTETVDPLDLYEHTREDAPHIDEITEHVTWDPHETPKETAEFLELVTDERESGEGATYVIRPKPGEESEARSASEESSGGVPRDRAGEFAGLTGIGVDWDAKTATFGAWLRKPFWGRGYSGERAAALMDVAFDRLDLEAVVVAVHEGNEKSRKAVSRYVEAHGGRREGLLRNFEVNMDGSVADVHRFTVTAAEYRAATADEDTE</sequence>
<dbReference type="Pfam" id="PF13302">
    <property type="entry name" value="Acetyltransf_3"/>
    <property type="match status" value="1"/>
</dbReference>
<dbReference type="GO" id="GO:0005737">
    <property type="term" value="C:cytoplasm"/>
    <property type="evidence" value="ECO:0007669"/>
    <property type="project" value="TreeGrafter"/>
</dbReference>
<dbReference type="OrthoDB" id="120213at2157"/>
<dbReference type="GO" id="GO:1990189">
    <property type="term" value="F:protein N-terminal-serine acetyltransferase activity"/>
    <property type="evidence" value="ECO:0007669"/>
    <property type="project" value="TreeGrafter"/>
</dbReference>
<evidence type="ECO:0000313" key="3">
    <source>
        <dbReference type="EMBL" id="ELZ25039.1"/>
    </source>
</evidence>
<feature type="domain" description="N-acetyltransferase" evidence="2">
    <location>
        <begin position="27"/>
        <end position="209"/>
    </location>
</feature>
<accession>M0CT58</accession>
<evidence type="ECO:0000313" key="4">
    <source>
        <dbReference type="Proteomes" id="UP000011626"/>
    </source>
</evidence>
<gene>
    <name evidence="3" type="ORF">C475_10849</name>
</gene>
<name>M0CT58_9EURY</name>
<dbReference type="Proteomes" id="UP000011626">
    <property type="component" value="Unassembled WGS sequence"/>
</dbReference>
<dbReference type="RefSeq" id="WP_006883845.1">
    <property type="nucleotide sequence ID" value="NZ_AOIU01000026.1"/>
</dbReference>
<feature type="region of interest" description="Disordered" evidence="1">
    <location>
        <begin position="70"/>
        <end position="106"/>
    </location>
</feature>
<keyword evidence="3" id="KW-0808">Transferase</keyword>
<dbReference type="InterPro" id="IPR051908">
    <property type="entry name" value="Ribosomal_N-acetyltransferase"/>
</dbReference>
<dbReference type="Gene3D" id="3.40.630.30">
    <property type="match status" value="1"/>
</dbReference>
<feature type="compositionally biased region" description="Basic and acidic residues" evidence="1">
    <location>
        <begin position="82"/>
        <end position="93"/>
    </location>
</feature>
<dbReference type="PROSITE" id="PS51186">
    <property type="entry name" value="GNAT"/>
    <property type="match status" value="1"/>
</dbReference>
<dbReference type="EMBL" id="AOIU01000026">
    <property type="protein sequence ID" value="ELZ25039.1"/>
    <property type="molecule type" value="Genomic_DNA"/>
</dbReference>
<dbReference type="STRING" id="797114.C475_10849"/>
<organism evidence="3 4">
    <name type="scientific">Halosimplex carlsbadense 2-9-1</name>
    <dbReference type="NCBI Taxonomy" id="797114"/>
    <lineage>
        <taxon>Archaea</taxon>
        <taxon>Methanobacteriati</taxon>
        <taxon>Methanobacteriota</taxon>
        <taxon>Stenosarchaea group</taxon>
        <taxon>Halobacteria</taxon>
        <taxon>Halobacteriales</taxon>
        <taxon>Haloarculaceae</taxon>
        <taxon>Halosimplex</taxon>
    </lineage>
</organism>
<protein>
    <submittedName>
        <fullName evidence="3">GCN5-like N-acetyltransferase</fullName>
    </submittedName>
</protein>
<evidence type="ECO:0000259" key="2">
    <source>
        <dbReference type="PROSITE" id="PS51186"/>
    </source>
</evidence>
<keyword evidence="4" id="KW-1185">Reference proteome</keyword>
<dbReference type="AlphaFoldDB" id="M0CT58"/>
<dbReference type="SUPFAM" id="SSF55729">
    <property type="entry name" value="Acyl-CoA N-acyltransferases (Nat)"/>
    <property type="match status" value="1"/>
</dbReference>
<dbReference type="InterPro" id="IPR000182">
    <property type="entry name" value="GNAT_dom"/>
</dbReference>
<dbReference type="InterPro" id="IPR016181">
    <property type="entry name" value="Acyl_CoA_acyltransferase"/>
</dbReference>
<dbReference type="GO" id="GO:0008999">
    <property type="term" value="F:protein-N-terminal-alanine acetyltransferase activity"/>
    <property type="evidence" value="ECO:0007669"/>
    <property type="project" value="TreeGrafter"/>
</dbReference>
<proteinExistence type="predicted"/>
<reference evidence="3 4" key="1">
    <citation type="journal article" date="2014" name="PLoS Genet.">
        <title>Phylogenetically driven sequencing of extremely halophilic archaea reveals strategies for static and dynamic osmo-response.</title>
        <authorList>
            <person name="Becker E.A."/>
            <person name="Seitzer P.M."/>
            <person name="Tritt A."/>
            <person name="Larsen D."/>
            <person name="Krusor M."/>
            <person name="Yao A.I."/>
            <person name="Wu D."/>
            <person name="Madern D."/>
            <person name="Eisen J.A."/>
            <person name="Darling A.E."/>
            <person name="Facciotti M.T."/>
        </authorList>
    </citation>
    <scope>NUCLEOTIDE SEQUENCE [LARGE SCALE GENOMIC DNA]</scope>
    <source>
        <strain evidence="3 4">2-9-1</strain>
    </source>
</reference>
<dbReference type="PANTHER" id="PTHR43441">
    <property type="entry name" value="RIBOSOMAL-PROTEIN-SERINE ACETYLTRANSFERASE"/>
    <property type="match status" value="1"/>
</dbReference>
<dbReference type="PANTHER" id="PTHR43441:SF2">
    <property type="entry name" value="FAMILY ACETYLTRANSFERASE, PUTATIVE (AFU_ORTHOLOGUE AFUA_7G00850)-RELATED"/>
    <property type="match status" value="1"/>
</dbReference>
<comment type="caution">
    <text evidence="3">The sequence shown here is derived from an EMBL/GenBank/DDBJ whole genome shotgun (WGS) entry which is preliminary data.</text>
</comment>
<dbReference type="eggNOG" id="arCOG00842">
    <property type="taxonomic scope" value="Archaea"/>
</dbReference>